<dbReference type="GeneID" id="119745750"/>
<dbReference type="OrthoDB" id="6148679at2759"/>
<dbReference type="EnsemblMetazoa" id="XM_038222331.1">
    <property type="protein sequence ID" value="XP_038078259.1"/>
    <property type="gene ID" value="LOC119745750"/>
</dbReference>
<dbReference type="RefSeq" id="XP_038078257.1">
    <property type="nucleotide sequence ID" value="XM_038222329.1"/>
</dbReference>
<keyword evidence="3" id="KW-1185">Reference proteome</keyword>
<dbReference type="Proteomes" id="UP000887568">
    <property type="component" value="Unplaced"/>
</dbReference>
<sequence length="290" mass="31654">MEKENGVQHVVGAAGDSGQLDDNKSDEKVQEPTDNKEESTEDQGAAASSTSEASGHDGYVSGMTSLQIGAISKSRDLPEGAAQQKMEGAVGGDLNNSSTTARESFGESTRQSRVSASDILHIAPSQILPASVPVLDDGAEDLLRDGFIGHVTKYEGVAIAPSEEFEVTWATMEYELEKIIEGGLIPQDSIASSGLDEDSYKDFKMCAEELQSNLFEGKLLESLSNLRGFRRLFSQSKDPILRHTFRGNPVEVLQNIFYGGDGIIPEDRMILADPFYHRKKDDFDDFMFDD</sequence>
<organism evidence="2 3">
    <name type="scientific">Patiria miniata</name>
    <name type="common">Bat star</name>
    <name type="synonym">Asterina miniata</name>
    <dbReference type="NCBI Taxonomy" id="46514"/>
    <lineage>
        <taxon>Eukaryota</taxon>
        <taxon>Metazoa</taxon>
        <taxon>Echinodermata</taxon>
        <taxon>Eleutherozoa</taxon>
        <taxon>Asterozoa</taxon>
        <taxon>Asteroidea</taxon>
        <taxon>Valvatacea</taxon>
        <taxon>Valvatida</taxon>
        <taxon>Asterinidae</taxon>
        <taxon>Patiria</taxon>
    </lineage>
</organism>
<dbReference type="EnsemblMetazoa" id="XM_038222330.1">
    <property type="protein sequence ID" value="XP_038078258.1"/>
    <property type="gene ID" value="LOC119745750"/>
</dbReference>
<name>A0A914BQ37_PATMI</name>
<feature type="compositionally biased region" description="Basic and acidic residues" evidence="1">
    <location>
        <begin position="21"/>
        <end position="38"/>
    </location>
</feature>
<evidence type="ECO:0000313" key="3">
    <source>
        <dbReference type="Proteomes" id="UP000887568"/>
    </source>
</evidence>
<dbReference type="RefSeq" id="XP_038078260.1">
    <property type="nucleotide sequence ID" value="XM_038222332.1"/>
</dbReference>
<dbReference type="AlphaFoldDB" id="A0A914BQ37"/>
<feature type="compositionally biased region" description="Polar residues" evidence="1">
    <location>
        <begin position="94"/>
        <end position="112"/>
    </location>
</feature>
<dbReference type="EnsemblMetazoa" id="XM_038222332.1">
    <property type="protein sequence ID" value="XP_038078260.1"/>
    <property type="gene ID" value="LOC119745750"/>
</dbReference>
<accession>A0A914BQ37</accession>
<reference evidence="2" key="1">
    <citation type="submission" date="2022-11" db="UniProtKB">
        <authorList>
            <consortium name="EnsemblMetazoa"/>
        </authorList>
    </citation>
    <scope>IDENTIFICATION</scope>
</reference>
<evidence type="ECO:0000256" key="1">
    <source>
        <dbReference type="SAM" id="MobiDB-lite"/>
    </source>
</evidence>
<feature type="region of interest" description="Disordered" evidence="1">
    <location>
        <begin position="76"/>
        <end position="112"/>
    </location>
</feature>
<proteinExistence type="predicted"/>
<evidence type="ECO:0000313" key="2">
    <source>
        <dbReference type="EnsemblMetazoa" id="XP_038078259.1"/>
    </source>
</evidence>
<dbReference type="RefSeq" id="XP_038078258.1">
    <property type="nucleotide sequence ID" value="XM_038222330.1"/>
</dbReference>
<dbReference type="RefSeq" id="XP_038078259.1">
    <property type="nucleotide sequence ID" value="XM_038222331.1"/>
</dbReference>
<feature type="region of interest" description="Disordered" evidence="1">
    <location>
        <begin position="1"/>
        <end position="61"/>
    </location>
</feature>
<dbReference type="OMA" id="FAVTWAT"/>
<dbReference type="EnsemblMetazoa" id="XM_038222329.1">
    <property type="protein sequence ID" value="XP_038078257.1"/>
    <property type="gene ID" value="LOC119745750"/>
</dbReference>
<protein>
    <submittedName>
        <fullName evidence="2">Uncharacterized protein</fullName>
    </submittedName>
</protein>